<accession>A0A9D4U6Y5</accession>
<feature type="transmembrane region" description="Helical" evidence="1">
    <location>
        <begin position="63"/>
        <end position="83"/>
    </location>
</feature>
<dbReference type="EMBL" id="JABFUD020000022">
    <property type="protein sequence ID" value="KAI5062608.1"/>
    <property type="molecule type" value="Genomic_DNA"/>
</dbReference>
<organism evidence="3 4">
    <name type="scientific">Adiantum capillus-veneris</name>
    <name type="common">Maidenhair fern</name>
    <dbReference type="NCBI Taxonomy" id="13818"/>
    <lineage>
        <taxon>Eukaryota</taxon>
        <taxon>Viridiplantae</taxon>
        <taxon>Streptophyta</taxon>
        <taxon>Embryophyta</taxon>
        <taxon>Tracheophyta</taxon>
        <taxon>Polypodiopsida</taxon>
        <taxon>Polypodiidae</taxon>
        <taxon>Polypodiales</taxon>
        <taxon>Pteridineae</taxon>
        <taxon>Pteridaceae</taxon>
        <taxon>Vittarioideae</taxon>
        <taxon>Adiantum</taxon>
    </lineage>
</organism>
<dbReference type="Proteomes" id="UP000886520">
    <property type="component" value="Chromosome 22"/>
</dbReference>
<proteinExistence type="predicted"/>
<dbReference type="InterPro" id="IPR004864">
    <property type="entry name" value="LEA_2"/>
</dbReference>
<sequence length="203" mass="21728">MGKGGKGSNCKTRKQQKKAACIALAVILVIILIILIVLYVAVFRPKDPRIQVPTMQLLSLYPVGYPLAITTANVTLNLQVSIYNPNKASFIVQDGGFACLYYYGAQVGFNPVPTGSIPAESFSTISIPLTVQGSAPLQGTYLQGDVADGILQVSTSVTIIGKVTTLNLFTHHADVVSKCNVDVSFNARGIQSYTCQRSFSINP</sequence>
<dbReference type="Pfam" id="PF03168">
    <property type="entry name" value="LEA_2"/>
    <property type="match status" value="1"/>
</dbReference>
<dbReference type="AlphaFoldDB" id="A0A9D4U6Y5"/>
<evidence type="ECO:0000259" key="2">
    <source>
        <dbReference type="Pfam" id="PF03168"/>
    </source>
</evidence>
<gene>
    <name evidence="3" type="ORF">GOP47_0023147</name>
</gene>
<feature type="domain" description="Late embryogenesis abundant protein LEA-2 subgroup" evidence="2">
    <location>
        <begin position="80"/>
        <end position="172"/>
    </location>
</feature>
<keyword evidence="1" id="KW-0812">Transmembrane</keyword>
<feature type="transmembrane region" description="Helical" evidence="1">
    <location>
        <begin position="21"/>
        <end position="43"/>
    </location>
</feature>
<keyword evidence="4" id="KW-1185">Reference proteome</keyword>
<evidence type="ECO:0000256" key="1">
    <source>
        <dbReference type="SAM" id="Phobius"/>
    </source>
</evidence>
<keyword evidence="1" id="KW-0472">Membrane</keyword>
<name>A0A9D4U6Y5_ADICA</name>
<evidence type="ECO:0000313" key="3">
    <source>
        <dbReference type="EMBL" id="KAI5062608.1"/>
    </source>
</evidence>
<reference evidence="3" key="1">
    <citation type="submission" date="2021-01" db="EMBL/GenBank/DDBJ databases">
        <title>Adiantum capillus-veneris genome.</title>
        <authorList>
            <person name="Fang Y."/>
            <person name="Liao Q."/>
        </authorList>
    </citation>
    <scope>NUCLEOTIDE SEQUENCE</scope>
    <source>
        <strain evidence="3">H3</strain>
        <tissue evidence="3">Leaf</tissue>
    </source>
</reference>
<dbReference type="PANTHER" id="PTHR31852">
    <property type="entry name" value="LATE EMBRYOGENESIS ABUNDANT (LEA) HYDROXYPROLINE-RICH GLYCOPROTEIN FAMILY"/>
    <property type="match status" value="1"/>
</dbReference>
<dbReference type="OrthoDB" id="1929523at2759"/>
<evidence type="ECO:0000313" key="4">
    <source>
        <dbReference type="Proteomes" id="UP000886520"/>
    </source>
</evidence>
<protein>
    <recommendedName>
        <fullName evidence="2">Late embryogenesis abundant protein LEA-2 subgroup domain-containing protein</fullName>
    </recommendedName>
</protein>
<dbReference type="InterPro" id="IPR055301">
    <property type="entry name" value="Lea14-like_2"/>
</dbReference>
<comment type="caution">
    <text evidence="3">The sequence shown here is derived from an EMBL/GenBank/DDBJ whole genome shotgun (WGS) entry which is preliminary data.</text>
</comment>
<keyword evidence="1" id="KW-1133">Transmembrane helix</keyword>